<feature type="transmembrane region" description="Helical" evidence="6">
    <location>
        <begin position="177"/>
        <end position="193"/>
    </location>
</feature>
<evidence type="ECO:0000256" key="6">
    <source>
        <dbReference type="SAM" id="Phobius"/>
    </source>
</evidence>
<reference evidence="7 8" key="1">
    <citation type="journal article" date="2013" name="Genome Announc.">
        <title>Draft Genome Sequence of the Aeromonas diversa Type Strain.</title>
        <authorList>
            <person name="Farfan M."/>
            <person name="Spataro N."/>
            <person name="Sanglas A."/>
            <person name="Albarral V."/>
            <person name="Loren J.G."/>
            <person name="Bosch E."/>
            <person name="Fuste M.C."/>
        </authorList>
    </citation>
    <scope>NUCLEOTIDE SEQUENCE [LARGE SCALE GENOMIC DNA]</scope>
    <source>
        <strain evidence="7 8">2478-85</strain>
    </source>
</reference>
<feature type="transmembrane region" description="Helical" evidence="6">
    <location>
        <begin position="73"/>
        <end position="91"/>
    </location>
</feature>
<dbReference type="EMBL" id="APVG01000012">
    <property type="protein sequence ID" value="ENY72755.1"/>
    <property type="molecule type" value="Genomic_DNA"/>
</dbReference>
<dbReference type="PANTHER" id="PTHR30086:SF20">
    <property type="entry name" value="ARGININE EXPORTER PROTEIN ARGO-RELATED"/>
    <property type="match status" value="1"/>
</dbReference>
<dbReference type="Proteomes" id="UP000023775">
    <property type="component" value="Unassembled WGS sequence"/>
</dbReference>
<keyword evidence="2" id="KW-1003">Cell membrane</keyword>
<sequence length="194" mass="20713">METSLLLSMTGFALVMSISPGPVNLVAFGAGARHGFRATTGHVLGATLGFVLLLVLMCAGLSGLLLRWPLLAGALHWGGLLFMGYVAWLLVADSGELALREPAAPALHHGALMQWLNPKAWLAASMGAGSYVGDGATERIVLFAGLYFVVCLLSIACWAYAGSRLRERLWQGRRQRWLNRAMAVLLVGVVILQG</sequence>
<evidence type="ECO:0000256" key="1">
    <source>
        <dbReference type="ARBA" id="ARBA00004651"/>
    </source>
</evidence>
<evidence type="ECO:0000256" key="5">
    <source>
        <dbReference type="ARBA" id="ARBA00023136"/>
    </source>
</evidence>
<name>N9U375_9GAMM</name>
<keyword evidence="5 6" id="KW-0472">Membrane</keyword>
<proteinExistence type="predicted"/>
<dbReference type="GO" id="GO:0033228">
    <property type="term" value="P:cysteine export across plasma membrane"/>
    <property type="evidence" value="ECO:0007669"/>
    <property type="project" value="TreeGrafter"/>
</dbReference>
<feature type="transmembrane region" description="Helical" evidence="6">
    <location>
        <begin position="140"/>
        <end position="161"/>
    </location>
</feature>
<dbReference type="GO" id="GO:0015171">
    <property type="term" value="F:amino acid transmembrane transporter activity"/>
    <property type="evidence" value="ECO:0007669"/>
    <property type="project" value="TreeGrafter"/>
</dbReference>
<evidence type="ECO:0000313" key="7">
    <source>
        <dbReference type="EMBL" id="ENY72755.1"/>
    </source>
</evidence>
<dbReference type="Pfam" id="PF01810">
    <property type="entry name" value="LysE"/>
    <property type="match status" value="1"/>
</dbReference>
<keyword evidence="8" id="KW-1185">Reference proteome</keyword>
<dbReference type="InterPro" id="IPR001123">
    <property type="entry name" value="LeuE-type"/>
</dbReference>
<dbReference type="RefSeq" id="WP_005350352.1">
    <property type="nucleotide sequence ID" value="NZ_APVG01000012.1"/>
</dbReference>
<evidence type="ECO:0000256" key="4">
    <source>
        <dbReference type="ARBA" id="ARBA00022989"/>
    </source>
</evidence>
<keyword evidence="4 6" id="KW-1133">Transmembrane helix</keyword>
<keyword evidence="3 6" id="KW-0812">Transmembrane</keyword>
<dbReference type="eggNOG" id="COG1280">
    <property type="taxonomic scope" value="Bacteria"/>
</dbReference>
<protein>
    <submittedName>
        <fullName evidence="7">Amino acid transporter LysE</fullName>
    </submittedName>
</protein>
<evidence type="ECO:0000256" key="3">
    <source>
        <dbReference type="ARBA" id="ARBA00022692"/>
    </source>
</evidence>
<accession>N9U375</accession>
<comment type="caution">
    <text evidence="7">The sequence shown here is derived from an EMBL/GenBank/DDBJ whole genome shotgun (WGS) entry which is preliminary data.</text>
</comment>
<comment type="subcellular location">
    <subcellularLocation>
        <location evidence="1">Cell membrane</location>
        <topology evidence="1">Multi-pass membrane protein</topology>
    </subcellularLocation>
</comment>
<feature type="transmembrane region" description="Helical" evidence="6">
    <location>
        <begin position="43"/>
        <end position="66"/>
    </location>
</feature>
<dbReference type="AlphaFoldDB" id="N9U375"/>
<dbReference type="PANTHER" id="PTHR30086">
    <property type="entry name" value="ARGININE EXPORTER PROTEIN ARGO"/>
    <property type="match status" value="1"/>
</dbReference>
<dbReference type="GO" id="GO:0005886">
    <property type="term" value="C:plasma membrane"/>
    <property type="evidence" value="ECO:0007669"/>
    <property type="project" value="UniProtKB-SubCell"/>
</dbReference>
<dbReference type="PATRIC" id="fig|1268237.3.peg.1310"/>
<organism evidence="7 8">
    <name type="scientific">Aeromonas diversa CDC 2478-85</name>
    <dbReference type="NCBI Taxonomy" id="1268237"/>
    <lineage>
        <taxon>Bacteria</taxon>
        <taxon>Pseudomonadati</taxon>
        <taxon>Pseudomonadota</taxon>
        <taxon>Gammaproteobacteria</taxon>
        <taxon>Aeromonadales</taxon>
        <taxon>Aeromonadaceae</taxon>
        <taxon>Aeromonas</taxon>
    </lineage>
</organism>
<evidence type="ECO:0000313" key="8">
    <source>
        <dbReference type="Proteomes" id="UP000023775"/>
    </source>
</evidence>
<gene>
    <name evidence="7" type="ORF">G114_06647</name>
</gene>
<evidence type="ECO:0000256" key="2">
    <source>
        <dbReference type="ARBA" id="ARBA00022475"/>
    </source>
</evidence>